<dbReference type="AlphaFoldDB" id="A0ABD1R438"/>
<evidence type="ECO:0000256" key="1">
    <source>
        <dbReference type="SAM" id="Coils"/>
    </source>
</evidence>
<keyword evidence="3" id="KW-0472">Membrane</keyword>
<keyword evidence="3" id="KW-0812">Transmembrane</keyword>
<keyword evidence="5" id="KW-1185">Reference proteome</keyword>
<dbReference type="PANTHER" id="PTHR36143:SF4">
    <property type="entry name" value="OS08G0177500 PROTEIN"/>
    <property type="match status" value="1"/>
</dbReference>
<sequence length="571" mass="65159">MGGGMKGHGGGSYNSRNRSYMLMLLLAFGAAIFGVMLLHKLRERRIFNLLANQKDQQIISLHLLLQKEREQAQEAKTKIEDMKVKIYILRTQKTKLNGKLSEMHSTISSLKDEQRALELAFQEMQNEAKLLKLKSIEVNDRNPQVIALSEILRQKEVEIEDLKRRLELPVKVWSVSTDDASNSLVNLRTTRANVSTSGEIKVNEIQDENGNMHESANHEETQNSTDGASKYRVENGMLVGDTRERTEEDKSEKMEGSRKSGFGYGKIDVGKRSDPKDATDRQNEEVSLQIGEKRKGENETETTVYLSSEEQKPRDEDSELQSTDGKELGTLAEFGLLRKIPHSQGGENEELSGNHKGGMKLEMKRNSHNGRYTLRGKHGHLRRTTGKRWRTIVKHHIERKEDSNSNGTMQWKPDENHNMNMSFQMKNESTLENHKFEVSEKVPIEKLDHVKPIDGEDMSQKVVKVETYKEVEKGLEANLTNSEDSRSYSPGRIEKPEENGQSKEQETIIQQHIEEKDDYEVNKNSGQKEAADKNDVKMEDVKETGSETSTSKELTSILEEESEEQNDEPEF</sequence>
<feature type="compositionally biased region" description="Low complexity" evidence="2">
    <location>
        <begin position="546"/>
        <end position="557"/>
    </location>
</feature>
<accession>A0ABD1R438</accession>
<organism evidence="4 5">
    <name type="scientific">Forsythia ovata</name>
    <dbReference type="NCBI Taxonomy" id="205694"/>
    <lineage>
        <taxon>Eukaryota</taxon>
        <taxon>Viridiplantae</taxon>
        <taxon>Streptophyta</taxon>
        <taxon>Embryophyta</taxon>
        <taxon>Tracheophyta</taxon>
        <taxon>Spermatophyta</taxon>
        <taxon>Magnoliopsida</taxon>
        <taxon>eudicotyledons</taxon>
        <taxon>Gunneridae</taxon>
        <taxon>Pentapetalae</taxon>
        <taxon>asterids</taxon>
        <taxon>lamiids</taxon>
        <taxon>Lamiales</taxon>
        <taxon>Oleaceae</taxon>
        <taxon>Forsythieae</taxon>
        <taxon>Forsythia</taxon>
    </lineage>
</organism>
<evidence type="ECO:0000256" key="3">
    <source>
        <dbReference type="SAM" id="Phobius"/>
    </source>
</evidence>
<reference evidence="5" key="1">
    <citation type="submission" date="2024-07" db="EMBL/GenBank/DDBJ databases">
        <title>Two chromosome-level genome assemblies of Korean endemic species Abeliophyllum distichum and Forsythia ovata (Oleaceae).</title>
        <authorList>
            <person name="Jang H."/>
        </authorList>
    </citation>
    <scope>NUCLEOTIDE SEQUENCE [LARGE SCALE GENOMIC DNA]</scope>
</reference>
<comment type="caution">
    <text evidence="4">The sequence shown here is derived from an EMBL/GenBank/DDBJ whole genome shotgun (WGS) entry which is preliminary data.</text>
</comment>
<evidence type="ECO:0000256" key="2">
    <source>
        <dbReference type="SAM" id="MobiDB-lite"/>
    </source>
</evidence>
<keyword evidence="1" id="KW-0175">Coiled coil</keyword>
<protein>
    <recommendedName>
        <fullName evidence="6">Micronuclear linker histone polyprotein-like protein</fullName>
    </recommendedName>
</protein>
<feature type="region of interest" description="Disordered" evidence="2">
    <location>
        <begin position="474"/>
        <end position="571"/>
    </location>
</feature>
<dbReference type="Proteomes" id="UP001604277">
    <property type="component" value="Unassembled WGS sequence"/>
</dbReference>
<feature type="coiled-coil region" evidence="1">
    <location>
        <begin position="65"/>
        <end position="165"/>
    </location>
</feature>
<feature type="region of interest" description="Disordered" evidence="2">
    <location>
        <begin position="213"/>
        <end position="326"/>
    </location>
</feature>
<dbReference type="EMBL" id="JBFOLJ010000013">
    <property type="protein sequence ID" value="KAL2483210.1"/>
    <property type="molecule type" value="Genomic_DNA"/>
</dbReference>
<name>A0ABD1R438_9LAMI</name>
<feature type="transmembrane region" description="Helical" evidence="3">
    <location>
        <begin position="20"/>
        <end position="38"/>
    </location>
</feature>
<feature type="compositionally biased region" description="Acidic residues" evidence="2">
    <location>
        <begin position="558"/>
        <end position="571"/>
    </location>
</feature>
<evidence type="ECO:0008006" key="6">
    <source>
        <dbReference type="Google" id="ProtNLM"/>
    </source>
</evidence>
<proteinExistence type="predicted"/>
<evidence type="ECO:0000313" key="5">
    <source>
        <dbReference type="Proteomes" id="UP001604277"/>
    </source>
</evidence>
<dbReference type="PANTHER" id="PTHR36143">
    <property type="entry name" value="OS08G0177500 PROTEIN"/>
    <property type="match status" value="1"/>
</dbReference>
<keyword evidence="3" id="KW-1133">Transmembrane helix</keyword>
<feature type="compositionally biased region" description="Basic and acidic residues" evidence="2">
    <location>
        <begin position="241"/>
        <end position="258"/>
    </location>
</feature>
<feature type="compositionally biased region" description="Basic and acidic residues" evidence="2">
    <location>
        <begin position="529"/>
        <end position="545"/>
    </location>
</feature>
<feature type="compositionally biased region" description="Basic and acidic residues" evidence="2">
    <location>
        <begin position="492"/>
        <end position="521"/>
    </location>
</feature>
<evidence type="ECO:0000313" key="4">
    <source>
        <dbReference type="EMBL" id="KAL2483210.1"/>
    </source>
</evidence>
<gene>
    <name evidence="4" type="ORF">Fot_44654</name>
</gene>
<feature type="compositionally biased region" description="Basic and acidic residues" evidence="2">
    <location>
        <begin position="268"/>
        <end position="284"/>
    </location>
</feature>